<dbReference type="InterPro" id="IPR029016">
    <property type="entry name" value="GAF-like_dom_sf"/>
</dbReference>
<evidence type="ECO:0000313" key="11">
    <source>
        <dbReference type="EMBL" id="OGG97092.1"/>
    </source>
</evidence>
<keyword evidence="4" id="KW-0808">Transferase</keyword>
<dbReference type="SUPFAM" id="SSF55785">
    <property type="entry name" value="PYP-like sensor domain (PAS domain)"/>
    <property type="match status" value="1"/>
</dbReference>
<dbReference type="Pfam" id="PF00989">
    <property type="entry name" value="PAS"/>
    <property type="match status" value="1"/>
</dbReference>
<evidence type="ECO:0000256" key="6">
    <source>
        <dbReference type="ARBA" id="ARBA00022777"/>
    </source>
</evidence>
<evidence type="ECO:0000259" key="10">
    <source>
        <dbReference type="PROSITE" id="PS50112"/>
    </source>
</evidence>
<dbReference type="AlphaFoldDB" id="A0A1F6GG68"/>
<feature type="domain" description="Histidine kinase" evidence="9">
    <location>
        <begin position="379"/>
        <end position="586"/>
    </location>
</feature>
<sequence length="591" mass="66263">MNVNSTSSDFKELLFSNMDKVLHAWMLLDGENNIVQWSAPAEQHFGYSSNDVEGRPFSMLLPEHTHNREQYIALLELDCHNGSLINHRTQMVQRSGVIMDVVLSIHLLHNHQIFKLITFANVTETTELQHFVNNKMMELVERFHFFHGKDLTPQMHEIFDAILVAVTSGQGLKFNRCFLLLVDQDDQELKGVQAIGPASKEEAGRIYQELSASPPTLTKMIDLYKAAGQGSDSWINQLVRNIRVNLSEVDHILIQTLFNQKYQLVNDTSTLVSLPSFNWLRKTFSIHECLLVPLIWHGQSVGILIADNAVTGHAITDINIKALTDFAKTATEVIETVKLLSKLEESITYIKATNVKIKESQAQLMHQEKLATQAQLIAQMAHEIRGPMAIIGGFARRVHKRMTPADINYDPVDRIVETVATLELVLADILDQGPKAQDMAEDCDAAKTINRVVSLLEEEIHNRRISVNINIKGDLPNIQIKEHHLFEITHNLVKNAIEAIGKDGLLLILANELGNMVVITIQDTGPGISQAEEAKIFSPYYTTKEHGTGLGLVVVQKLVEEHRGMLTVHSLPGKGTTFTFSLPTVNKQEET</sequence>
<dbReference type="EMBL" id="MFNE01000005">
    <property type="protein sequence ID" value="OGG97092.1"/>
    <property type="molecule type" value="Genomic_DNA"/>
</dbReference>
<dbReference type="InterPro" id="IPR003661">
    <property type="entry name" value="HisK_dim/P_dom"/>
</dbReference>
<dbReference type="CDD" id="cd00082">
    <property type="entry name" value="HisKA"/>
    <property type="match status" value="1"/>
</dbReference>
<dbReference type="PANTHER" id="PTHR43065">
    <property type="entry name" value="SENSOR HISTIDINE KINASE"/>
    <property type="match status" value="1"/>
</dbReference>
<gene>
    <name evidence="11" type="ORF">A2527_13135</name>
</gene>
<dbReference type="PRINTS" id="PR00344">
    <property type="entry name" value="BCTRLSENSOR"/>
</dbReference>
<dbReference type="CDD" id="cd00130">
    <property type="entry name" value="PAS"/>
    <property type="match status" value="1"/>
</dbReference>
<dbReference type="InterPro" id="IPR036097">
    <property type="entry name" value="HisK_dim/P_sf"/>
</dbReference>
<dbReference type="GO" id="GO:0000155">
    <property type="term" value="F:phosphorelay sensor kinase activity"/>
    <property type="evidence" value="ECO:0007669"/>
    <property type="project" value="InterPro"/>
</dbReference>
<dbReference type="CDD" id="cd00075">
    <property type="entry name" value="HATPase"/>
    <property type="match status" value="1"/>
</dbReference>
<evidence type="ECO:0000256" key="1">
    <source>
        <dbReference type="ARBA" id="ARBA00000085"/>
    </source>
</evidence>
<dbReference type="InterPro" id="IPR003594">
    <property type="entry name" value="HATPase_dom"/>
</dbReference>
<evidence type="ECO:0000256" key="5">
    <source>
        <dbReference type="ARBA" id="ARBA00022741"/>
    </source>
</evidence>
<dbReference type="SMART" id="SM00065">
    <property type="entry name" value="GAF"/>
    <property type="match status" value="1"/>
</dbReference>
<dbReference type="Gene3D" id="1.10.287.130">
    <property type="match status" value="1"/>
</dbReference>
<keyword evidence="7" id="KW-0067">ATP-binding</keyword>
<evidence type="ECO:0000256" key="3">
    <source>
        <dbReference type="ARBA" id="ARBA00022553"/>
    </source>
</evidence>
<dbReference type="NCBIfam" id="TIGR00229">
    <property type="entry name" value="sensory_box"/>
    <property type="match status" value="1"/>
</dbReference>
<keyword evidence="8" id="KW-0902">Two-component regulatory system</keyword>
<dbReference type="Pfam" id="PF02518">
    <property type="entry name" value="HATPase_c"/>
    <property type="match status" value="1"/>
</dbReference>
<feature type="domain" description="PAS" evidence="10">
    <location>
        <begin position="10"/>
        <end position="63"/>
    </location>
</feature>
<dbReference type="SUPFAM" id="SSF55874">
    <property type="entry name" value="ATPase domain of HSP90 chaperone/DNA topoisomerase II/histidine kinase"/>
    <property type="match status" value="1"/>
</dbReference>
<dbReference type="GO" id="GO:0005524">
    <property type="term" value="F:ATP binding"/>
    <property type="evidence" value="ECO:0007669"/>
    <property type="project" value="UniProtKB-KW"/>
</dbReference>
<keyword evidence="3" id="KW-0597">Phosphoprotein</keyword>
<evidence type="ECO:0000256" key="2">
    <source>
        <dbReference type="ARBA" id="ARBA00012438"/>
    </source>
</evidence>
<keyword evidence="6" id="KW-0418">Kinase</keyword>
<dbReference type="InterPro" id="IPR013767">
    <property type="entry name" value="PAS_fold"/>
</dbReference>
<comment type="caution">
    <text evidence="11">The sequence shown here is derived from an EMBL/GenBank/DDBJ whole genome shotgun (WGS) entry which is preliminary data.</text>
</comment>
<evidence type="ECO:0000313" key="12">
    <source>
        <dbReference type="Proteomes" id="UP000178449"/>
    </source>
</evidence>
<organism evidence="11 12">
    <name type="scientific">Candidatus Lambdaproteobacteria bacterium RIFOXYD2_FULL_50_16</name>
    <dbReference type="NCBI Taxonomy" id="1817772"/>
    <lineage>
        <taxon>Bacteria</taxon>
        <taxon>Pseudomonadati</taxon>
        <taxon>Pseudomonadota</taxon>
        <taxon>Candidatus Lambdaproteobacteria</taxon>
    </lineage>
</organism>
<dbReference type="PANTHER" id="PTHR43065:SF10">
    <property type="entry name" value="PEROXIDE STRESS-ACTIVATED HISTIDINE KINASE MAK3"/>
    <property type="match status" value="1"/>
</dbReference>
<evidence type="ECO:0000256" key="4">
    <source>
        <dbReference type="ARBA" id="ARBA00022679"/>
    </source>
</evidence>
<evidence type="ECO:0000256" key="7">
    <source>
        <dbReference type="ARBA" id="ARBA00022840"/>
    </source>
</evidence>
<protein>
    <recommendedName>
        <fullName evidence="2">histidine kinase</fullName>
        <ecNumber evidence="2">2.7.13.3</ecNumber>
    </recommendedName>
</protein>
<dbReference type="InterPro" id="IPR036890">
    <property type="entry name" value="HATPase_C_sf"/>
</dbReference>
<dbReference type="SUPFAM" id="SSF47384">
    <property type="entry name" value="Homodimeric domain of signal transducing histidine kinase"/>
    <property type="match status" value="1"/>
</dbReference>
<dbReference type="STRING" id="1817772.A2527_13135"/>
<dbReference type="PROSITE" id="PS50112">
    <property type="entry name" value="PAS"/>
    <property type="match status" value="1"/>
</dbReference>
<comment type="catalytic activity">
    <reaction evidence="1">
        <text>ATP + protein L-histidine = ADP + protein N-phospho-L-histidine.</text>
        <dbReference type="EC" id="2.7.13.3"/>
    </reaction>
</comment>
<dbReference type="Pfam" id="PF01590">
    <property type="entry name" value="GAF"/>
    <property type="match status" value="1"/>
</dbReference>
<reference evidence="11 12" key="1">
    <citation type="journal article" date="2016" name="Nat. Commun.">
        <title>Thousands of microbial genomes shed light on interconnected biogeochemical processes in an aquifer system.</title>
        <authorList>
            <person name="Anantharaman K."/>
            <person name="Brown C.T."/>
            <person name="Hug L.A."/>
            <person name="Sharon I."/>
            <person name="Castelle C.J."/>
            <person name="Probst A.J."/>
            <person name="Thomas B.C."/>
            <person name="Singh A."/>
            <person name="Wilkins M.J."/>
            <person name="Karaoz U."/>
            <person name="Brodie E.L."/>
            <person name="Williams K.H."/>
            <person name="Hubbard S.S."/>
            <person name="Banfield J.F."/>
        </authorList>
    </citation>
    <scope>NUCLEOTIDE SEQUENCE [LARGE SCALE GENOMIC DNA]</scope>
</reference>
<dbReference type="InterPro" id="IPR005467">
    <property type="entry name" value="His_kinase_dom"/>
</dbReference>
<evidence type="ECO:0000259" key="9">
    <source>
        <dbReference type="PROSITE" id="PS50109"/>
    </source>
</evidence>
<name>A0A1F6GG68_9PROT</name>
<dbReference type="SMART" id="SM00387">
    <property type="entry name" value="HATPase_c"/>
    <property type="match status" value="1"/>
</dbReference>
<dbReference type="InterPro" id="IPR000014">
    <property type="entry name" value="PAS"/>
</dbReference>
<dbReference type="PROSITE" id="PS50109">
    <property type="entry name" value="HIS_KIN"/>
    <property type="match status" value="1"/>
</dbReference>
<proteinExistence type="predicted"/>
<accession>A0A1F6GG68</accession>
<dbReference type="Gene3D" id="3.30.450.40">
    <property type="match status" value="1"/>
</dbReference>
<dbReference type="Proteomes" id="UP000178449">
    <property type="component" value="Unassembled WGS sequence"/>
</dbReference>
<evidence type="ECO:0000256" key="8">
    <source>
        <dbReference type="ARBA" id="ARBA00023012"/>
    </source>
</evidence>
<keyword evidence="5" id="KW-0547">Nucleotide-binding</keyword>
<dbReference type="Gene3D" id="3.30.450.20">
    <property type="entry name" value="PAS domain"/>
    <property type="match status" value="1"/>
</dbReference>
<dbReference type="InterPro" id="IPR003018">
    <property type="entry name" value="GAF"/>
</dbReference>
<dbReference type="SUPFAM" id="SSF55781">
    <property type="entry name" value="GAF domain-like"/>
    <property type="match status" value="1"/>
</dbReference>
<dbReference type="EC" id="2.7.13.3" evidence="2"/>
<dbReference type="InterPro" id="IPR035965">
    <property type="entry name" value="PAS-like_dom_sf"/>
</dbReference>
<dbReference type="Gene3D" id="3.30.565.10">
    <property type="entry name" value="Histidine kinase-like ATPase, C-terminal domain"/>
    <property type="match status" value="1"/>
</dbReference>
<dbReference type="InterPro" id="IPR004358">
    <property type="entry name" value="Sig_transdc_His_kin-like_C"/>
</dbReference>